<feature type="domain" description="DUF58" evidence="1">
    <location>
        <begin position="182"/>
        <end position="289"/>
    </location>
</feature>
<name>A0A6P1TLY1_9FIRM</name>
<dbReference type="InterPro" id="IPR002881">
    <property type="entry name" value="DUF58"/>
</dbReference>
<protein>
    <submittedName>
        <fullName evidence="2">DUF58 domain-containing protein</fullName>
    </submittedName>
</protein>
<proteinExistence type="predicted"/>
<gene>
    <name evidence="2" type="ORF">Ana3638_10730</name>
</gene>
<dbReference type="AlphaFoldDB" id="A0A6P1TLY1"/>
<dbReference type="Proteomes" id="UP000464314">
    <property type="component" value="Chromosome"/>
</dbReference>
<sequence length="373" mass="43258">MIILSAMLGALLLYLLQNYLYHKLWNKNLSVSINFSEEKAVEGDELILYETIINKKLLPLPILKVKFMTSKYLNFLDFNNSIVTDNYYRNDLISIMMYQKLTRSLNFRCLHRGYFTINNADLICSDLFITFEAVKNYDMDIRLYVYPKPVDYIRLQAPFNKMLGTVLAKRFINEDPFEFRSIREYQSYDTLKTVNWKASAKTGSLKVNVYDYTSSQQVKIIINLESDSIWKHEDLQEESIRLAVSLASAFIDQGIQTSIYTNGRDIITHEILNIPPGSGNNHIKAINELLARIDTILPIPAFVPVIEENCLHSSENDYLIFISFYQKEDIRRLLLTSLEKKADFTWIIPTNQSVTVKADAVLIPYIIPWELAP</sequence>
<organism evidence="2 3">
    <name type="scientific">Anaerocolumna sedimenticola</name>
    <dbReference type="NCBI Taxonomy" id="2696063"/>
    <lineage>
        <taxon>Bacteria</taxon>
        <taxon>Bacillati</taxon>
        <taxon>Bacillota</taxon>
        <taxon>Clostridia</taxon>
        <taxon>Lachnospirales</taxon>
        <taxon>Lachnospiraceae</taxon>
        <taxon>Anaerocolumna</taxon>
    </lineage>
</organism>
<dbReference type="Pfam" id="PF01882">
    <property type="entry name" value="DUF58"/>
    <property type="match status" value="1"/>
</dbReference>
<dbReference type="PANTHER" id="PTHR34351:SF2">
    <property type="entry name" value="DUF58 DOMAIN-CONTAINING PROTEIN"/>
    <property type="match status" value="1"/>
</dbReference>
<reference evidence="2 3" key="1">
    <citation type="submission" date="2020-01" db="EMBL/GenBank/DDBJ databases">
        <title>Genome analysis of Anaerocolumna sp. CBA3638.</title>
        <authorList>
            <person name="Kim J."/>
            <person name="Roh S.W."/>
        </authorList>
    </citation>
    <scope>NUCLEOTIDE SEQUENCE [LARGE SCALE GENOMIC DNA]</scope>
    <source>
        <strain evidence="2 3">CBA3638</strain>
    </source>
</reference>
<accession>A0A6P1TLY1</accession>
<keyword evidence="3" id="KW-1185">Reference proteome</keyword>
<dbReference type="RefSeq" id="WP_161838016.1">
    <property type="nucleotide sequence ID" value="NZ_CP048000.1"/>
</dbReference>
<dbReference type="KEGG" id="anr:Ana3638_10730"/>
<dbReference type="EMBL" id="CP048000">
    <property type="protein sequence ID" value="QHQ61189.1"/>
    <property type="molecule type" value="Genomic_DNA"/>
</dbReference>
<evidence type="ECO:0000313" key="2">
    <source>
        <dbReference type="EMBL" id="QHQ61189.1"/>
    </source>
</evidence>
<evidence type="ECO:0000259" key="1">
    <source>
        <dbReference type="Pfam" id="PF01882"/>
    </source>
</evidence>
<evidence type="ECO:0000313" key="3">
    <source>
        <dbReference type="Proteomes" id="UP000464314"/>
    </source>
</evidence>
<dbReference type="PANTHER" id="PTHR34351">
    <property type="entry name" value="SLR1927 PROTEIN-RELATED"/>
    <property type="match status" value="1"/>
</dbReference>